<comment type="caution">
    <text evidence="2">The sequence shown here is derived from an EMBL/GenBank/DDBJ whole genome shotgun (WGS) entry which is preliminary data.</text>
</comment>
<proteinExistence type="predicted"/>
<protein>
    <recommendedName>
        <fullName evidence="4">VWFA domain-containing protein</fullName>
    </recommendedName>
</protein>
<gene>
    <name evidence="2" type="ORF">CAUJ_LOCUS6686</name>
</gene>
<dbReference type="EMBL" id="CAJGYM010000017">
    <property type="protein sequence ID" value="CAD6190767.1"/>
    <property type="molecule type" value="Genomic_DNA"/>
</dbReference>
<dbReference type="Gene3D" id="3.40.720.10">
    <property type="entry name" value="Alkaline Phosphatase, subunit A"/>
    <property type="match status" value="1"/>
</dbReference>
<name>A0A8S1H5R6_9PELO</name>
<dbReference type="AlphaFoldDB" id="A0A8S1H5R6"/>
<dbReference type="OrthoDB" id="413313at2759"/>
<evidence type="ECO:0000313" key="3">
    <source>
        <dbReference type="Proteomes" id="UP000835052"/>
    </source>
</evidence>
<dbReference type="PANTHER" id="PTHR10974:SF72">
    <property type="entry name" value="SULFATASE DOMAIN-CONTAINING PROTEIN"/>
    <property type="match status" value="1"/>
</dbReference>
<dbReference type="Pfam" id="PF02995">
    <property type="entry name" value="DUF229"/>
    <property type="match status" value="1"/>
</dbReference>
<reference evidence="2" key="1">
    <citation type="submission" date="2020-10" db="EMBL/GenBank/DDBJ databases">
        <authorList>
            <person name="Kikuchi T."/>
        </authorList>
    </citation>
    <scope>NUCLEOTIDE SEQUENCE</scope>
    <source>
        <strain evidence="2">NKZ352</strain>
    </source>
</reference>
<dbReference type="InterPro" id="IPR004245">
    <property type="entry name" value="DUF229"/>
</dbReference>
<evidence type="ECO:0008006" key="4">
    <source>
        <dbReference type="Google" id="ProtNLM"/>
    </source>
</evidence>
<dbReference type="InterPro" id="IPR017850">
    <property type="entry name" value="Alkaline_phosphatase_core_sf"/>
</dbReference>
<keyword evidence="3" id="KW-1185">Reference proteome</keyword>
<dbReference type="SUPFAM" id="SSF53649">
    <property type="entry name" value="Alkaline phosphatase-like"/>
    <property type="match status" value="1"/>
</dbReference>
<accession>A0A8S1H5R6</accession>
<dbReference type="PANTHER" id="PTHR10974">
    <property type="entry name" value="FI08016P-RELATED"/>
    <property type="match status" value="1"/>
</dbReference>
<feature type="chain" id="PRO_5035816716" description="VWFA domain-containing protein" evidence="1">
    <location>
        <begin position="20"/>
        <end position="570"/>
    </location>
</feature>
<organism evidence="2 3">
    <name type="scientific">Caenorhabditis auriculariae</name>
    <dbReference type="NCBI Taxonomy" id="2777116"/>
    <lineage>
        <taxon>Eukaryota</taxon>
        <taxon>Metazoa</taxon>
        <taxon>Ecdysozoa</taxon>
        <taxon>Nematoda</taxon>
        <taxon>Chromadorea</taxon>
        <taxon>Rhabditida</taxon>
        <taxon>Rhabditina</taxon>
        <taxon>Rhabditomorpha</taxon>
        <taxon>Rhabditoidea</taxon>
        <taxon>Rhabditidae</taxon>
        <taxon>Peloderinae</taxon>
        <taxon>Caenorhabditis</taxon>
    </lineage>
</organism>
<evidence type="ECO:0000313" key="2">
    <source>
        <dbReference type="EMBL" id="CAD6190767.1"/>
    </source>
</evidence>
<dbReference type="GO" id="GO:0005615">
    <property type="term" value="C:extracellular space"/>
    <property type="evidence" value="ECO:0007669"/>
    <property type="project" value="TreeGrafter"/>
</dbReference>
<keyword evidence="1" id="KW-0732">Signal</keyword>
<dbReference type="Proteomes" id="UP000835052">
    <property type="component" value="Unassembled WGS sequence"/>
</dbReference>
<feature type="signal peptide" evidence="1">
    <location>
        <begin position="1"/>
        <end position="19"/>
    </location>
</feature>
<sequence length="570" mass="64720">MAWHLLLATTVFLLSSVLFWKLAEKGKTTSPAGAPTFIRSLSCDTQMLNWTSFTDEGVLSISTDIYTMRNVAQNDNFVCYYAELIPENEMDDKNNNITLGPEKRIEPLAPVEIPFVSFAVLCRDPSETVNHLKTFVNFPSLPFQERGNELAAADPLRPSLAILALGQVTYNQFLWRLPRLQKLRRDLGFVDFQFFNQISGDPNENFLTSLKGVGDDQSSIWTNMRDRGCVTFLNDDQQLKSPFGSSSARNPEFDYHPRAYHLYNQQNLVQPKGNGHCMMDGRLNVEDYFRVWRHFLVRHQKKCHFSITYLSDVSGHEDETLGLADDVIVSFLNDLNSRGILNSTAVVILSDGKSGEDLENNQGVFMVRMPDSYKDSFSEKISTLDWNSKRLISNLDVFETLRDISLPEKGSSNSLLSKKLSKERTCQDAGIDLNQCLCRTNVYLESTRREVVKQAVEEVIKSEFSPLKCIRRVDFPDSPAYWNVSIPGVSMKSPYKSLVFIELTATVEAIPRQMVGRVPREPLFIDFSADIRFDSTSIEAVLVGIKAISREFSSFDRICEELSETETKDK</sequence>
<evidence type="ECO:0000256" key="1">
    <source>
        <dbReference type="SAM" id="SignalP"/>
    </source>
</evidence>